<dbReference type="GO" id="GO:0016757">
    <property type="term" value="F:glycosyltransferase activity"/>
    <property type="evidence" value="ECO:0007669"/>
    <property type="project" value="UniProtKB-ARBA"/>
</dbReference>
<evidence type="ECO:0000313" key="3">
    <source>
        <dbReference type="Proteomes" id="UP000694660"/>
    </source>
</evidence>
<accession>A0A944DNC6</accession>
<dbReference type="Pfam" id="PF13692">
    <property type="entry name" value="Glyco_trans_1_4"/>
    <property type="match status" value="1"/>
</dbReference>
<gene>
    <name evidence="2" type="ORF">I8J34_11465</name>
</gene>
<reference evidence="3" key="1">
    <citation type="journal article" date="2022" name="ISME J.">
        <title>Genetic and phylogenetic analysis of dissimilatory iodate-reducing bacteria identifies potential niches across the world's oceans.</title>
        <authorList>
            <person name="Reyes-Umana V."/>
            <person name="Henning Z."/>
            <person name="Lee K."/>
            <person name="Barnum T.P."/>
            <person name="Coates J.D."/>
        </authorList>
    </citation>
    <scope>NUCLEOTIDE SEQUENCE [LARGE SCALE GENOMIC DNA]</scope>
    <source>
        <strain evidence="3">IR12</strain>
    </source>
</reference>
<dbReference type="InterPro" id="IPR028098">
    <property type="entry name" value="Glyco_trans_4-like_N"/>
</dbReference>
<dbReference type="PANTHER" id="PTHR12526:SF630">
    <property type="entry name" value="GLYCOSYLTRANSFERASE"/>
    <property type="match status" value="1"/>
</dbReference>
<organism evidence="2 3">
    <name type="scientific">Denitromonas iodatirespirans</name>
    <dbReference type="NCBI Taxonomy" id="2795389"/>
    <lineage>
        <taxon>Bacteria</taxon>
        <taxon>Pseudomonadati</taxon>
        <taxon>Pseudomonadota</taxon>
        <taxon>Betaproteobacteria</taxon>
        <taxon>Rhodocyclales</taxon>
        <taxon>Zoogloeaceae</taxon>
        <taxon>Denitromonas</taxon>
    </lineage>
</organism>
<evidence type="ECO:0000313" key="2">
    <source>
        <dbReference type="EMBL" id="MBT0961789.1"/>
    </source>
</evidence>
<evidence type="ECO:0000259" key="1">
    <source>
        <dbReference type="Pfam" id="PF13439"/>
    </source>
</evidence>
<keyword evidence="3" id="KW-1185">Reference proteome</keyword>
<dbReference type="Pfam" id="PF13439">
    <property type="entry name" value="Glyco_transf_4"/>
    <property type="match status" value="1"/>
</dbReference>
<sequence length="383" mass="40584">MTRLAVFISFSGEGGVERMVLNLVEGFAARGLQVDLLAIRADSAHLGHLPEGVRLIDLGVRHSGLAVFPLMRYLRRHRPQAMLVAKDRAIRAAVLARALARVPVRIVGRLGTNLSAALEDRAGVSRWLRVAPMRWFYPAVDKVICVSDGVREDTARLTGLPAAQLGVIRNPVVTPRLAEMAAESVDHPWLADRSVPLVLAAGRLTEQKDFPTLVRAFAVLRRARPARLVILGDGRQRKTLEALAVELGVADAIALPGFTPNPYAWMAKADLFVLSSAWEGSPNVLTEALALGVPSVATDCPSGPREVLAGGRFGALVPVGDAAGLGQAMIDTLAAPLPAEVLKSAVAEYSREASASAYLAALGLDAEAGDNAPREADAGHGEL</sequence>
<protein>
    <submittedName>
        <fullName evidence="2">Glycosyltransferase</fullName>
    </submittedName>
</protein>
<dbReference type="Gene3D" id="3.40.50.2000">
    <property type="entry name" value="Glycogen Phosphorylase B"/>
    <property type="match status" value="2"/>
</dbReference>
<feature type="domain" description="Glycosyltransferase subfamily 4-like N-terminal" evidence="1">
    <location>
        <begin position="14"/>
        <end position="174"/>
    </location>
</feature>
<dbReference type="PANTHER" id="PTHR12526">
    <property type="entry name" value="GLYCOSYLTRANSFERASE"/>
    <property type="match status" value="1"/>
</dbReference>
<dbReference type="Proteomes" id="UP000694660">
    <property type="component" value="Unassembled WGS sequence"/>
</dbReference>
<dbReference type="AlphaFoldDB" id="A0A944DNC6"/>
<dbReference type="EMBL" id="JAEKFT010000011">
    <property type="protein sequence ID" value="MBT0961789.1"/>
    <property type="molecule type" value="Genomic_DNA"/>
</dbReference>
<dbReference type="SUPFAM" id="SSF53756">
    <property type="entry name" value="UDP-Glycosyltransferase/glycogen phosphorylase"/>
    <property type="match status" value="1"/>
</dbReference>
<comment type="caution">
    <text evidence="2">The sequence shown here is derived from an EMBL/GenBank/DDBJ whole genome shotgun (WGS) entry which is preliminary data.</text>
</comment>
<proteinExistence type="predicted"/>
<dbReference type="RefSeq" id="WP_214361545.1">
    <property type="nucleotide sequence ID" value="NZ_JAEKFT010000011.1"/>
</dbReference>
<name>A0A944DNC6_DENI1</name>
<dbReference type="CDD" id="cd03811">
    <property type="entry name" value="GT4_GT28_WabH-like"/>
    <property type="match status" value="1"/>
</dbReference>